<dbReference type="InterPro" id="IPR036962">
    <property type="entry name" value="Glyco_hydro_3_N_sf"/>
</dbReference>
<dbReference type="InterPro" id="IPR001764">
    <property type="entry name" value="Glyco_hydro_3_N"/>
</dbReference>
<dbReference type="Gene3D" id="3.40.50.1700">
    <property type="entry name" value="Glycoside hydrolase family 3 C-terminal domain"/>
    <property type="match status" value="1"/>
</dbReference>
<accession>A0ABT8TNX3</accession>
<sequence>MPASVSPHRRGIAALLALGVLAAGCTGDTETPEPGSDGASAEAAAPDPPSASERLGLRPGWGPSRAELDLAARRTNRMTLPQLAGQVIVARWSGTGAPTALVRRLHLGGVVAFAGNVSSTDQLRRATRALQRDAGRDWPVMVAVDQEGGTVARVRGSATGFPAFMSAGAAARPALTRRTYAASGRELRGLGVNVDLAPDADVTTGPGDPVIGSRSAGSDPATVARHVVAAARGFRDAGVVPVVKHFPGHGSLGTDSHLALPVQRRPLAALSRTDLRPFRAAVEAGLPAVMTGHIAVADVDPGVPASLSRPVVTGLLRQRLGFEGVVMSDALDMGAVSGRRTPAVQVLRAGSDVVLMPPDPAATRAAIVRAVRDGRLDRTRLRQAAARTIALLEHHATGDPAPPGSGRAASRRLSAAAVTVAAGPCRGALVSGPVVPLGGDAAVQAFRGAARSAGLSLGEVRYEKPPRPERTGRKKKDRAALRRWRRTEPVRVVDGTPVHLLSGGAAPDTGVVVATDRPYLLGGSSAPVRIATYGETPGAMSALVDVLLGRERAPGRLPVEVPGVPRRGC</sequence>
<evidence type="ECO:0000256" key="3">
    <source>
        <dbReference type="ARBA" id="ARBA00012663"/>
    </source>
</evidence>
<evidence type="ECO:0000313" key="10">
    <source>
        <dbReference type="Proteomes" id="UP001168363"/>
    </source>
</evidence>
<evidence type="ECO:0000256" key="4">
    <source>
        <dbReference type="ARBA" id="ARBA00022801"/>
    </source>
</evidence>
<keyword evidence="10" id="KW-1185">Reference proteome</keyword>
<name>A0ABT8TNX3_9ACTN</name>
<comment type="similarity">
    <text evidence="2">Belongs to the glycosyl hydrolase 3 family.</text>
</comment>
<feature type="domain" description="Glycoside hydrolase family 3 N-terminal" evidence="8">
    <location>
        <begin position="99"/>
        <end position="389"/>
    </location>
</feature>
<evidence type="ECO:0000256" key="2">
    <source>
        <dbReference type="ARBA" id="ARBA00005336"/>
    </source>
</evidence>
<dbReference type="PROSITE" id="PS00775">
    <property type="entry name" value="GLYCOSYL_HYDROL_F3"/>
    <property type="match status" value="1"/>
</dbReference>
<dbReference type="PANTHER" id="PTHR30480:SF13">
    <property type="entry name" value="BETA-HEXOSAMINIDASE"/>
    <property type="match status" value="1"/>
</dbReference>
<dbReference type="InterPro" id="IPR050226">
    <property type="entry name" value="NagZ_Beta-hexosaminidase"/>
</dbReference>
<comment type="catalytic activity">
    <reaction evidence="1">
        <text>Hydrolysis of terminal non-reducing N-acetyl-D-hexosamine residues in N-acetyl-beta-D-hexosaminides.</text>
        <dbReference type="EC" id="3.2.1.52"/>
    </reaction>
</comment>
<dbReference type="InterPro" id="IPR017853">
    <property type="entry name" value="GH"/>
</dbReference>
<dbReference type="PANTHER" id="PTHR30480">
    <property type="entry name" value="BETA-HEXOSAMINIDASE-RELATED"/>
    <property type="match status" value="1"/>
</dbReference>
<feature type="compositionally biased region" description="Low complexity" evidence="6">
    <location>
        <begin position="33"/>
        <end position="45"/>
    </location>
</feature>
<feature type="region of interest" description="Disordered" evidence="6">
    <location>
        <begin position="26"/>
        <end position="62"/>
    </location>
</feature>
<dbReference type="Proteomes" id="UP001168363">
    <property type="component" value="Unassembled WGS sequence"/>
</dbReference>
<keyword evidence="7" id="KW-0732">Signal</keyword>
<dbReference type="RefSeq" id="WP_302706131.1">
    <property type="nucleotide sequence ID" value="NZ_JAULSC010000003.1"/>
</dbReference>
<comment type="caution">
    <text evidence="9">The sequence shown here is derived from an EMBL/GenBank/DDBJ whole genome shotgun (WGS) entry which is preliminary data.</text>
</comment>
<keyword evidence="4 9" id="KW-0378">Hydrolase</keyword>
<evidence type="ECO:0000256" key="1">
    <source>
        <dbReference type="ARBA" id="ARBA00001231"/>
    </source>
</evidence>
<dbReference type="EC" id="3.2.1.52" evidence="3"/>
<dbReference type="SUPFAM" id="SSF51445">
    <property type="entry name" value="(Trans)glycosidases"/>
    <property type="match status" value="1"/>
</dbReference>
<evidence type="ECO:0000313" key="9">
    <source>
        <dbReference type="EMBL" id="MDO3395069.1"/>
    </source>
</evidence>
<organism evidence="9 10">
    <name type="scientific">Nocardioides cremeus</name>
    <dbReference type="NCBI Taxonomy" id="3058044"/>
    <lineage>
        <taxon>Bacteria</taxon>
        <taxon>Bacillati</taxon>
        <taxon>Actinomycetota</taxon>
        <taxon>Actinomycetes</taxon>
        <taxon>Propionibacteriales</taxon>
        <taxon>Nocardioidaceae</taxon>
        <taxon>Nocardioides</taxon>
    </lineage>
</organism>
<feature type="chain" id="PRO_5046588079" description="beta-N-acetylhexosaminidase" evidence="7">
    <location>
        <begin position="23"/>
        <end position="569"/>
    </location>
</feature>
<dbReference type="EMBL" id="JAULSC010000003">
    <property type="protein sequence ID" value="MDO3395069.1"/>
    <property type="molecule type" value="Genomic_DNA"/>
</dbReference>
<dbReference type="InterPro" id="IPR036881">
    <property type="entry name" value="Glyco_hydro_3_C_sf"/>
</dbReference>
<feature type="signal peptide" evidence="7">
    <location>
        <begin position="1"/>
        <end position="22"/>
    </location>
</feature>
<reference evidence="9" key="1">
    <citation type="submission" date="2023-06" db="EMBL/GenBank/DDBJ databases">
        <title>Genome sequence of Nocardioides sp. SOB44.</title>
        <authorList>
            <person name="Zhang G."/>
        </authorList>
    </citation>
    <scope>NUCLEOTIDE SEQUENCE</scope>
    <source>
        <strain evidence="9">SOB44</strain>
    </source>
</reference>
<keyword evidence="5 9" id="KW-0326">Glycosidase</keyword>
<dbReference type="InterPro" id="IPR019800">
    <property type="entry name" value="Glyco_hydro_3_AS"/>
</dbReference>
<gene>
    <name evidence="9" type="ORF">QWJ41_05030</name>
</gene>
<evidence type="ECO:0000256" key="6">
    <source>
        <dbReference type="SAM" id="MobiDB-lite"/>
    </source>
</evidence>
<dbReference type="GO" id="GO:0016798">
    <property type="term" value="F:hydrolase activity, acting on glycosyl bonds"/>
    <property type="evidence" value="ECO:0007669"/>
    <property type="project" value="UniProtKB-KW"/>
</dbReference>
<dbReference type="Pfam" id="PF00933">
    <property type="entry name" value="Glyco_hydro_3"/>
    <property type="match status" value="1"/>
</dbReference>
<proteinExistence type="inferred from homology"/>
<protein>
    <recommendedName>
        <fullName evidence="3">beta-N-acetylhexosaminidase</fullName>
        <ecNumber evidence="3">3.2.1.52</ecNumber>
    </recommendedName>
</protein>
<dbReference type="Gene3D" id="3.20.20.300">
    <property type="entry name" value="Glycoside hydrolase, family 3, N-terminal domain"/>
    <property type="match status" value="1"/>
</dbReference>
<evidence type="ECO:0000256" key="7">
    <source>
        <dbReference type="SAM" id="SignalP"/>
    </source>
</evidence>
<evidence type="ECO:0000259" key="8">
    <source>
        <dbReference type="Pfam" id="PF00933"/>
    </source>
</evidence>
<evidence type="ECO:0000256" key="5">
    <source>
        <dbReference type="ARBA" id="ARBA00023295"/>
    </source>
</evidence>